<keyword evidence="1" id="KW-0472">Membrane</keyword>
<accession>A0A9D1HU22</accession>
<sequence>MIALAFTSVMLLLGMLLRANVPLFRKMLVPTSVLAGIVGFILLNLNLKIFDGLSSATFTTIVNELFTLSFISIGLTSVGKKSEKKGKTAKEIAKGSLGMGTIWCILYALQPLLGALVIVLIGSFFGMNPIYGLLIPFGFAQGPGQAATFGGLFEEYGFENAAMVGLSFAVIGFLMAFFVGVILVKLAMKRGIIKSQKSDVTVERGYYKEPNENEVIGYETTHSGNIETLAFHFAIMGLCYLIAIGISKLFSYLPSFLGSSMSGMMFMNGMLAAYLVKAVMKKLKLDGMIENTLQSKITGFLTDFVVACSFMAVRVGVIGSVIVPILVVSAVGTVATVAICLYFGSRIGGKNDFERTLGLYGTSTGTVPSGIALVRMVNPKLTGTTAIELGMMNITMMLSAPVYLLILACASKTVSFSLTLVGLFVLTIVYIVCMKLFRCWGKPTYHWFDRKKEVE</sequence>
<feature type="transmembrane region" description="Helical" evidence="1">
    <location>
        <begin position="321"/>
        <end position="345"/>
    </location>
</feature>
<dbReference type="AlphaFoldDB" id="A0A9D1HU22"/>
<feature type="transmembrane region" description="Helical" evidence="1">
    <location>
        <begin position="229"/>
        <end position="250"/>
    </location>
</feature>
<evidence type="ECO:0000313" key="3">
    <source>
        <dbReference type="Proteomes" id="UP000824087"/>
    </source>
</evidence>
<keyword evidence="1" id="KW-0812">Transmembrane</keyword>
<dbReference type="PANTHER" id="PTHR36178:SF1">
    <property type="entry name" value="SODIUM_GLUTAMATE SYMPORTER"/>
    <property type="match status" value="1"/>
</dbReference>
<dbReference type="PANTHER" id="PTHR36178">
    <property type="entry name" value="SLR0625 PROTEIN"/>
    <property type="match status" value="1"/>
</dbReference>
<name>A0A9D1HU22_9BACT</name>
<dbReference type="EMBL" id="DVML01000017">
    <property type="protein sequence ID" value="HIU22526.1"/>
    <property type="molecule type" value="Genomic_DNA"/>
</dbReference>
<reference evidence="2" key="2">
    <citation type="journal article" date="2021" name="PeerJ">
        <title>Extensive microbial diversity within the chicken gut microbiome revealed by metagenomics and culture.</title>
        <authorList>
            <person name="Gilroy R."/>
            <person name="Ravi A."/>
            <person name="Getino M."/>
            <person name="Pursley I."/>
            <person name="Horton D.L."/>
            <person name="Alikhan N.F."/>
            <person name="Baker D."/>
            <person name="Gharbi K."/>
            <person name="Hall N."/>
            <person name="Watson M."/>
            <person name="Adriaenssens E.M."/>
            <person name="Foster-Nyarko E."/>
            <person name="Jarju S."/>
            <person name="Secka A."/>
            <person name="Antonio M."/>
            <person name="Oren A."/>
            <person name="Chaudhuri R.R."/>
            <person name="La Ragione R."/>
            <person name="Hildebrand F."/>
            <person name="Pallen M.J."/>
        </authorList>
    </citation>
    <scope>NUCLEOTIDE SEQUENCE</scope>
    <source>
        <strain evidence="2">CHK197-8231</strain>
    </source>
</reference>
<dbReference type="Proteomes" id="UP000824087">
    <property type="component" value="Unassembled WGS sequence"/>
</dbReference>
<gene>
    <name evidence="2" type="ORF">IAD49_02970</name>
</gene>
<proteinExistence type="predicted"/>
<dbReference type="Pfam" id="PF03616">
    <property type="entry name" value="Glt_symporter"/>
    <property type="match status" value="1"/>
</dbReference>
<feature type="transmembrane region" description="Helical" evidence="1">
    <location>
        <begin position="357"/>
        <end position="377"/>
    </location>
</feature>
<protein>
    <submittedName>
        <fullName evidence="2">Sodium:glutamate symporter</fullName>
    </submittedName>
</protein>
<comment type="caution">
    <text evidence="2">The sequence shown here is derived from an EMBL/GenBank/DDBJ whole genome shotgun (WGS) entry which is preliminary data.</text>
</comment>
<feature type="transmembrane region" description="Helical" evidence="1">
    <location>
        <begin position="161"/>
        <end position="184"/>
    </location>
</feature>
<feature type="transmembrane region" description="Helical" evidence="1">
    <location>
        <begin position="104"/>
        <end position="127"/>
    </location>
</feature>
<dbReference type="GO" id="GO:0015813">
    <property type="term" value="P:L-glutamate transmembrane transport"/>
    <property type="evidence" value="ECO:0007669"/>
    <property type="project" value="InterPro"/>
</dbReference>
<evidence type="ECO:0000256" key="1">
    <source>
        <dbReference type="SAM" id="Phobius"/>
    </source>
</evidence>
<keyword evidence="1" id="KW-1133">Transmembrane helix</keyword>
<dbReference type="InterPro" id="IPR004445">
    <property type="entry name" value="GltS"/>
</dbReference>
<feature type="transmembrane region" description="Helical" evidence="1">
    <location>
        <begin position="416"/>
        <end position="437"/>
    </location>
</feature>
<dbReference type="GO" id="GO:0015501">
    <property type="term" value="F:glutamate:sodium symporter activity"/>
    <property type="evidence" value="ECO:0007669"/>
    <property type="project" value="InterPro"/>
</dbReference>
<feature type="transmembrane region" description="Helical" evidence="1">
    <location>
        <begin position="389"/>
        <end position="409"/>
    </location>
</feature>
<organism evidence="2 3">
    <name type="scientific">Candidatus Fimihabitans intestinipullorum</name>
    <dbReference type="NCBI Taxonomy" id="2840820"/>
    <lineage>
        <taxon>Bacteria</taxon>
        <taxon>Bacillati</taxon>
        <taxon>Mycoplasmatota</taxon>
        <taxon>Mycoplasmatota incertae sedis</taxon>
        <taxon>Candidatus Fimihabitans</taxon>
    </lineage>
</organism>
<feature type="transmembrane region" description="Helical" evidence="1">
    <location>
        <begin position="256"/>
        <end position="276"/>
    </location>
</feature>
<dbReference type="GO" id="GO:0016020">
    <property type="term" value="C:membrane"/>
    <property type="evidence" value="ECO:0007669"/>
    <property type="project" value="InterPro"/>
</dbReference>
<evidence type="ECO:0000313" key="2">
    <source>
        <dbReference type="EMBL" id="HIU22526.1"/>
    </source>
</evidence>
<feature type="transmembrane region" description="Helical" evidence="1">
    <location>
        <begin position="297"/>
        <end position="315"/>
    </location>
</feature>
<feature type="transmembrane region" description="Helical" evidence="1">
    <location>
        <begin position="28"/>
        <end position="47"/>
    </location>
</feature>
<reference evidence="2" key="1">
    <citation type="submission" date="2020-10" db="EMBL/GenBank/DDBJ databases">
        <authorList>
            <person name="Gilroy R."/>
        </authorList>
    </citation>
    <scope>NUCLEOTIDE SEQUENCE</scope>
    <source>
        <strain evidence="2">CHK197-8231</strain>
    </source>
</reference>